<dbReference type="EMBL" id="JBHTLM010000014">
    <property type="protein sequence ID" value="MFD1178193.1"/>
    <property type="molecule type" value="Genomic_DNA"/>
</dbReference>
<keyword evidence="1" id="KW-0732">Signal</keyword>
<dbReference type="Proteomes" id="UP001597262">
    <property type="component" value="Unassembled WGS sequence"/>
</dbReference>
<dbReference type="PANTHER" id="PTHR21666">
    <property type="entry name" value="PEPTIDASE-RELATED"/>
    <property type="match status" value="1"/>
</dbReference>
<evidence type="ECO:0000256" key="1">
    <source>
        <dbReference type="ARBA" id="ARBA00022729"/>
    </source>
</evidence>
<dbReference type="PANTHER" id="PTHR21666:SF289">
    <property type="entry name" value="L-ALA--D-GLU ENDOPEPTIDASE"/>
    <property type="match status" value="1"/>
</dbReference>
<keyword evidence="4" id="KW-1185">Reference proteome</keyword>
<gene>
    <name evidence="3" type="ORF">ACFQ3W_18030</name>
</gene>
<dbReference type="InterPro" id="IPR023346">
    <property type="entry name" value="Lysozyme-like_dom_sf"/>
</dbReference>
<dbReference type="Gene3D" id="2.70.70.10">
    <property type="entry name" value="Glucose Permease (Domain IIA)"/>
    <property type="match status" value="1"/>
</dbReference>
<dbReference type="CDD" id="cd12797">
    <property type="entry name" value="M23_peptidase"/>
    <property type="match status" value="1"/>
</dbReference>
<name>A0ABW3S0T4_9BACL</name>
<reference evidence="4" key="1">
    <citation type="journal article" date="2019" name="Int. J. Syst. Evol. Microbiol.">
        <title>The Global Catalogue of Microorganisms (GCM) 10K type strain sequencing project: providing services to taxonomists for standard genome sequencing and annotation.</title>
        <authorList>
            <consortium name="The Broad Institute Genomics Platform"/>
            <consortium name="The Broad Institute Genome Sequencing Center for Infectious Disease"/>
            <person name="Wu L."/>
            <person name="Ma J."/>
        </authorList>
    </citation>
    <scope>NUCLEOTIDE SEQUENCE [LARGE SCALE GENOMIC DNA]</scope>
    <source>
        <strain evidence="4">CCUG 59189</strain>
    </source>
</reference>
<dbReference type="InterPro" id="IPR016047">
    <property type="entry name" value="M23ase_b-sheet_dom"/>
</dbReference>
<accession>A0ABW3S0T4</accession>
<dbReference type="RefSeq" id="WP_379320634.1">
    <property type="nucleotide sequence ID" value="NZ_JBHTLM010000014.1"/>
</dbReference>
<dbReference type="InterPro" id="IPR011055">
    <property type="entry name" value="Dup_hybrid_motif"/>
</dbReference>
<protein>
    <submittedName>
        <fullName evidence="3">M23 family metallopeptidase</fullName>
    </submittedName>
</protein>
<evidence type="ECO:0000313" key="3">
    <source>
        <dbReference type="EMBL" id="MFD1178193.1"/>
    </source>
</evidence>
<evidence type="ECO:0000259" key="2">
    <source>
        <dbReference type="Pfam" id="PF01551"/>
    </source>
</evidence>
<dbReference type="SUPFAM" id="SSF51261">
    <property type="entry name" value="Duplicated hybrid motif"/>
    <property type="match status" value="1"/>
</dbReference>
<feature type="domain" description="M23ase beta-sheet core" evidence="2">
    <location>
        <begin position="224"/>
        <end position="321"/>
    </location>
</feature>
<dbReference type="Pfam" id="PF01551">
    <property type="entry name" value="Peptidase_M23"/>
    <property type="match status" value="1"/>
</dbReference>
<organism evidence="3 4">
    <name type="scientific">Paenibacillus puldeungensis</name>
    <dbReference type="NCBI Taxonomy" id="696536"/>
    <lineage>
        <taxon>Bacteria</taxon>
        <taxon>Bacillati</taxon>
        <taxon>Bacillota</taxon>
        <taxon>Bacilli</taxon>
        <taxon>Bacillales</taxon>
        <taxon>Paenibacillaceae</taxon>
        <taxon>Paenibacillus</taxon>
    </lineage>
</organism>
<dbReference type="InterPro" id="IPR050570">
    <property type="entry name" value="Cell_wall_metabolism_enzyme"/>
</dbReference>
<evidence type="ECO:0000313" key="4">
    <source>
        <dbReference type="Proteomes" id="UP001597262"/>
    </source>
</evidence>
<sequence length="357" mass="40737">MRSQLFHRSKWFLCFLCVIILTSTWAVPGFGAASAEAPGKLRTDSAKSIFEQRRSLYEEMEILTRIPWYWLAAVDQYERTITPRKEQKDENNRLTGFRFKEAFWAGPLNPDPVDTDPETIGLFGGIGKDATSDGSADPRNDRDALFTMASYMTSLGYDEEDFRIALWRYYQSDSAVERIRQFAKLYKSFNKLDLTESAFPLPVRSTYSYRDTWGDRRGWGGLRTHEGTDLFAPMGVSVRSVCYGVVETKGWNPYGGWRIGIRDIANRYHYYAHLQGYEKGVEVGHLVKPGQMIGWVGNSGYGPPGTSGKFPPHLHYGIYRDTGTTEWAFDPYPLLKKWEHAERAKNSKARPPKGSAK</sequence>
<dbReference type="SUPFAM" id="SSF53955">
    <property type="entry name" value="Lysozyme-like"/>
    <property type="match status" value="1"/>
</dbReference>
<comment type="caution">
    <text evidence="3">The sequence shown here is derived from an EMBL/GenBank/DDBJ whole genome shotgun (WGS) entry which is preliminary data.</text>
</comment>
<proteinExistence type="predicted"/>